<gene>
    <name evidence="11" type="ORF">UFOVP962_2</name>
</gene>
<dbReference type="PROSITE" id="PS50880">
    <property type="entry name" value="TOPRIM"/>
    <property type="match status" value="1"/>
</dbReference>
<evidence type="ECO:0000256" key="8">
    <source>
        <dbReference type="ARBA" id="ARBA00022833"/>
    </source>
</evidence>
<protein>
    <submittedName>
        <fullName evidence="11">Putative DnaG-like primase</fullName>
    </submittedName>
</protein>
<dbReference type="Pfam" id="PF13155">
    <property type="entry name" value="Toprim_2"/>
    <property type="match status" value="1"/>
</dbReference>
<keyword evidence="1" id="KW-0240">DNA-directed RNA polymerase</keyword>
<dbReference type="CDD" id="cd03364">
    <property type="entry name" value="TOPRIM_DnaG_primases"/>
    <property type="match status" value="1"/>
</dbReference>
<evidence type="ECO:0000256" key="9">
    <source>
        <dbReference type="ARBA" id="ARBA00023163"/>
    </source>
</evidence>
<evidence type="ECO:0000256" key="3">
    <source>
        <dbReference type="ARBA" id="ARBA00022679"/>
    </source>
</evidence>
<sequence length="314" mass="35586">MIKKQTYFHSQSFLMMNLETEIKDLLQKFGIHVHTESGNEITFYCPFHKNRNTPSFYLNKKTGLWQCFNPACGEKGNFKKLYRQITGKSYGREVKLDPSALRNELDRAFRPIVPEKEITLDSITLDYDSDNIKQVLLPFIERGLSLDTLSHFEVGFSTGKNRIVIPVRNPQYKVVGLIGRAVSSDQEPRYLYNTGFKRAIVLFNIQNAKSHSDVIIVEGSVDAMKVHEAGYPNVVASLGAQVSPQQVTMLKKYFDRIIIFSDNDDAGQAMKGAIIKSCCGKELYAAQIPEGYKDPGEMDIQQIKDSITNKQLII</sequence>
<dbReference type="Gene3D" id="3.90.580.10">
    <property type="entry name" value="Zinc finger, CHC2-type domain"/>
    <property type="match status" value="1"/>
</dbReference>
<evidence type="ECO:0000256" key="5">
    <source>
        <dbReference type="ARBA" id="ARBA00022705"/>
    </source>
</evidence>
<dbReference type="PANTHER" id="PTHR30313">
    <property type="entry name" value="DNA PRIMASE"/>
    <property type="match status" value="1"/>
</dbReference>
<dbReference type="GO" id="GO:0003899">
    <property type="term" value="F:DNA-directed RNA polymerase activity"/>
    <property type="evidence" value="ECO:0007669"/>
    <property type="project" value="InterPro"/>
</dbReference>
<organism evidence="11">
    <name type="scientific">uncultured Caudovirales phage</name>
    <dbReference type="NCBI Taxonomy" id="2100421"/>
    <lineage>
        <taxon>Viruses</taxon>
        <taxon>Duplodnaviria</taxon>
        <taxon>Heunggongvirae</taxon>
        <taxon>Uroviricota</taxon>
        <taxon>Caudoviricetes</taxon>
        <taxon>Peduoviridae</taxon>
        <taxon>Maltschvirus</taxon>
        <taxon>Maltschvirus maltsch</taxon>
    </lineage>
</organism>
<dbReference type="SUPFAM" id="SSF56731">
    <property type="entry name" value="DNA primase core"/>
    <property type="match status" value="1"/>
</dbReference>
<name>A0A6J5PRL7_9CAUD</name>
<evidence type="ECO:0000256" key="2">
    <source>
        <dbReference type="ARBA" id="ARBA00022515"/>
    </source>
</evidence>
<keyword evidence="6" id="KW-0479">Metal-binding</keyword>
<dbReference type="GO" id="GO:0003677">
    <property type="term" value="F:DNA binding"/>
    <property type="evidence" value="ECO:0007669"/>
    <property type="project" value="InterPro"/>
</dbReference>
<evidence type="ECO:0000256" key="1">
    <source>
        <dbReference type="ARBA" id="ARBA00022478"/>
    </source>
</evidence>
<evidence type="ECO:0000256" key="7">
    <source>
        <dbReference type="ARBA" id="ARBA00022771"/>
    </source>
</evidence>
<dbReference type="InterPro" id="IPR002694">
    <property type="entry name" value="Znf_CHC2"/>
</dbReference>
<proteinExistence type="predicted"/>
<dbReference type="EMBL" id="LR796917">
    <property type="protein sequence ID" value="CAB4173647.1"/>
    <property type="molecule type" value="Genomic_DNA"/>
</dbReference>
<evidence type="ECO:0000259" key="10">
    <source>
        <dbReference type="PROSITE" id="PS50880"/>
    </source>
</evidence>
<keyword evidence="8" id="KW-0862">Zinc</keyword>
<feature type="domain" description="Toprim" evidence="10">
    <location>
        <begin position="212"/>
        <end position="289"/>
    </location>
</feature>
<evidence type="ECO:0000256" key="6">
    <source>
        <dbReference type="ARBA" id="ARBA00022723"/>
    </source>
</evidence>
<keyword evidence="5" id="KW-0235">DNA replication</keyword>
<keyword evidence="2" id="KW-0639">Primosome</keyword>
<evidence type="ECO:0000256" key="4">
    <source>
        <dbReference type="ARBA" id="ARBA00022695"/>
    </source>
</evidence>
<dbReference type="GO" id="GO:0008270">
    <property type="term" value="F:zinc ion binding"/>
    <property type="evidence" value="ECO:0007669"/>
    <property type="project" value="UniProtKB-KW"/>
</dbReference>
<dbReference type="PANTHER" id="PTHR30313:SF2">
    <property type="entry name" value="DNA PRIMASE"/>
    <property type="match status" value="1"/>
</dbReference>
<dbReference type="GO" id="GO:0000428">
    <property type="term" value="C:DNA-directed RNA polymerase complex"/>
    <property type="evidence" value="ECO:0007669"/>
    <property type="project" value="UniProtKB-KW"/>
</dbReference>
<keyword evidence="9" id="KW-0804">Transcription</keyword>
<keyword evidence="4" id="KW-0548">Nucleotidyltransferase</keyword>
<dbReference type="GO" id="GO:0006269">
    <property type="term" value="P:DNA replication, synthesis of primer"/>
    <property type="evidence" value="ECO:0007669"/>
    <property type="project" value="UniProtKB-KW"/>
</dbReference>
<keyword evidence="3" id="KW-0808">Transferase</keyword>
<dbReference type="InterPro" id="IPR050219">
    <property type="entry name" value="DnaG_primase"/>
</dbReference>
<dbReference type="Gene3D" id="3.40.1360.10">
    <property type="match status" value="1"/>
</dbReference>
<dbReference type="InterPro" id="IPR036977">
    <property type="entry name" value="DNA_primase_Znf_CHC2"/>
</dbReference>
<dbReference type="Pfam" id="PF01807">
    <property type="entry name" value="Zn_ribbon_DnaG"/>
    <property type="match status" value="1"/>
</dbReference>
<dbReference type="InterPro" id="IPR006171">
    <property type="entry name" value="TOPRIM_dom"/>
</dbReference>
<dbReference type="SMART" id="SM00493">
    <property type="entry name" value="TOPRIM"/>
    <property type="match status" value="1"/>
</dbReference>
<keyword evidence="7" id="KW-0863">Zinc-finger</keyword>
<accession>A0A6J5PRL7</accession>
<dbReference type="SUPFAM" id="SSF57783">
    <property type="entry name" value="Zinc beta-ribbon"/>
    <property type="match status" value="1"/>
</dbReference>
<evidence type="ECO:0000313" key="11">
    <source>
        <dbReference type="EMBL" id="CAB4173647.1"/>
    </source>
</evidence>
<dbReference type="InterPro" id="IPR034151">
    <property type="entry name" value="TOPRIM_DnaG_bac"/>
</dbReference>
<reference evidence="11" key="1">
    <citation type="submission" date="2020-05" db="EMBL/GenBank/DDBJ databases">
        <authorList>
            <person name="Chiriac C."/>
            <person name="Salcher M."/>
            <person name="Ghai R."/>
            <person name="Kavagutti S V."/>
        </authorList>
    </citation>
    <scope>NUCLEOTIDE SEQUENCE</scope>
</reference>